<keyword evidence="2" id="KW-1185">Reference proteome</keyword>
<accession>A0A1W2F3E0</accession>
<organism evidence="1 2">
    <name type="scientific">Sporomusa malonica</name>
    <dbReference type="NCBI Taxonomy" id="112901"/>
    <lineage>
        <taxon>Bacteria</taxon>
        <taxon>Bacillati</taxon>
        <taxon>Bacillota</taxon>
        <taxon>Negativicutes</taxon>
        <taxon>Selenomonadales</taxon>
        <taxon>Sporomusaceae</taxon>
        <taxon>Sporomusa</taxon>
    </lineage>
</organism>
<sequence>MIDARSILSAISSDVSCKESIVHESGEKVKWYPILKCDPAGLLLGVEQEGKWVVEAKSCLYILSEAGSFWRLVSLLEQPLNDIRSEVAEVFNKSLDVSTNIDDIFPFTDIVRSGLEFGTKHWAEKAFEWYDELLPEKKQHLRDSLTKLETAKWASQKLRQKAKKELKRMDF</sequence>
<dbReference type="Proteomes" id="UP000192738">
    <property type="component" value="Unassembled WGS sequence"/>
</dbReference>
<dbReference type="OrthoDB" id="3035206at2"/>
<name>A0A1W2F3E0_9FIRM</name>
<dbReference type="RefSeq" id="WP_084578496.1">
    <property type="nucleotide sequence ID" value="NZ_CP155572.1"/>
</dbReference>
<reference evidence="1 2" key="1">
    <citation type="submission" date="2017-04" db="EMBL/GenBank/DDBJ databases">
        <authorList>
            <person name="Afonso C.L."/>
            <person name="Miller P.J."/>
            <person name="Scott M.A."/>
            <person name="Spackman E."/>
            <person name="Goraichik I."/>
            <person name="Dimitrov K.M."/>
            <person name="Suarez D.L."/>
            <person name="Swayne D.E."/>
        </authorList>
    </citation>
    <scope>NUCLEOTIDE SEQUENCE [LARGE SCALE GENOMIC DNA]</scope>
    <source>
        <strain evidence="1 2">DSM 5090</strain>
    </source>
</reference>
<dbReference type="AlphaFoldDB" id="A0A1W2F3E0"/>
<evidence type="ECO:0000313" key="1">
    <source>
        <dbReference type="EMBL" id="SMD16450.1"/>
    </source>
</evidence>
<dbReference type="STRING" id="112901.SAMN04488500_1432"/>
<evidence type="ECO:0000313" key="2">
    <source>
        <dbReference type="Proteomes" id="UP000192738"/>
    </source>
</evidence>
<gene>
    <name evidence="1" type="ORF">SAMN04488500_1432</name>
</gene>
<proteinExistence type="predicted"/>
<protein>
    <submittedName>
        <fullName evidence="1">Uncharacterized protein</fullName>
    </submittedName>
</protein>
<dbReference type="EMBL" id="FWXI01000043">
    <property type="protein sequence ID" value="SMD16450.1"/>
    <property type="molecule type" value="Genomic_DNA"/>
</dbReference>